<dbReference type="AlphaFoldDB" id="A0A9P8LU20"/>
<keyword evidence="6" id="KW-1185">Reference proteome</keyword>
<feature type="signal peptide" evidence="4">
    <location>
        <begin position="1"/>
        <end position="21"/>
    </location>
</feature>
<feature type="chain" id="PRO_5040270906" evidence="4">
    <location>
        <begin position="22"/>
        <end position="291"/>
    </location>
</feature>
<evidence type="ECO:0000256" key="3">
    <source>
        <dbReference type="ARBA" id="ARBA00023002"/>
    </source>
</evidence>
<dbReference type="GeneID" id="94298338"/>
<dbReference type="InterPro" id="IPR036291">
    <property type="entry name" value="NAD(P)-bd_dom_sf"/>
</dbReference>
<dbReference type="OrthoDB" id="2102561at2759"/>
<comment type="similarity">
    <text evidence="1">Belongs to the short-chain dehydrogenases/reductases (SDR) family.</text>
</comment>
<keyword evidence="3" id="KW-0560">Oxidoreductase</keyword>
<dbReference type="PANTHER" id="PTHR43391:SF14">
    <property type="entry name" value="DEHYDROGENASE_REDUCTASE SDR FAMILY PROTEIN 7-LIKE"/>
    <property type="match status" value="1"/>
</dbReference>
<accession>A0A9P8LU20</accession>
<protein>
    <submittedName>
        <fullName evidence="5">Short-chain dehydrogenase/reductase</fullName>
    </submittedName>
</protein>
<keyword evidence="4" id="KW-0732">Signal</keyword>
<dbReference type="PRINTS" id="PR00081">
    <property type="entry name" value="GDHRDH"/>
</dbReference>
<dbReference type="Pfam" id="PF00106">
    <property type="entry name" value="adh_short"/>
    <property type="match status" value="1"/>
</dbReference>
<evidence type="ECO:0000313" key="6">
    <source>
        <dbReference type="Proteomes" id="UP000018208"/>
    </source>
</evidence>
<gene>
    <name evidence="5" type="ORF">SS50377_24315</name>
</gene>
<name>A0A9P8LU20_9EUKA</name>
<keyword evidence="2" id="KW-0521">NADP</keyword>
<dbReference type="Proteomes" id="UP000018208">
    <property type="component" value="Unassembled WGS sequence"/>
</dbReference>
<evidence type="ECO:0000256" key="2">
    <source>
        <dbReference type="ARBA" id="ARBA00022857"/>
    </source>
</evidence>
<dbReference type="EMBL" id="AUWU02000004">
    <property type="protein sequence ID" value="KAH0574360.1"/>
    <property type="molecule type" value="Genomic_DNA"/>
</dbReference>
<proteinExistence type="inferred from homology"/>
<dbReference type="Gene3D" id="3.40.50.720">
    <property type="entry name" value="NAD(P)-binding Rossmann-like Domain"/>
    <property type="match status" value="1"/>
</dbReference>
<comment type="caution">
    <text evidence="5">The sequence shown here is derived from an EMBL/GenBank/DDBJ whole genome shotgun (WGS) entry which is preliminary data.</text>
</comment>
<dbReference type="SUPFAM" id="SSF51735">
    <property type="entry name" value="NAD(P)-binding Rossmann-fold domains"/>
    <property type="match status" value="1"/>
</dbReference>
<reference evidence="5 6" key="1">
    <citation type="journal article" date="2014" name="PLoS Genet.">
        <title>The Genome of Spironucleus salmonicida Highlights a Fish Pathogen Adapted to Fluctuating Environments.</title>
        <authorList>
            <person name="Xu F."/>
            <person name="Jerlstrom-Hultqvist J."/>
            <person name="Einarsson E."/>
            <person name="Astvaldsson A."/>
            <person name="Svard S.G."/>
            <person name="Andersson J.O."/>
        </authorList>
    </citation>
    <scope>NUCLEOTIDE SEQUENCE [LARGE SCALE GENOMIC DNA]</scope>
    <source>
        <strain evidence="5 6">ATCC 50377</strain>
    </source>
</reference>
<sequence>MQYKAALLALALLAFTTFALSAYNTVSYRSAPGAKPLAVISGGTGGIGLELIKILQNSFKIILLTRSTSVLPEWVESNADVYAMQIDYSDTAAFQGHFEAFLRQHDLRASEIQHYHSLHGCGHYRRFSDFSGAQVAEFLAQNLTSHILLSHYFLQLPSLTNYTITSSLCASFPPRFFSLYAASKAAIQTFGTAVLMERKDLRVCVAVPVGVRGTRFMAQPQMQAANKKVQLSMLPPLSVSNKQVARALASKQGVVKVGWLNHASGLLQALIGVNAYLKLVGMFDLEPGKNE</sequence>
<organism evidence="5 6">
    <name type="scientific">Spironucleus salmonicida</name>
    <dbReference type="NCBI Taxonomy" id="348837"/>
    <lineage>
        <taxon>Eukaryota</taxon>
        <taxon>Metamonada</taxon>
        <taxon>Diplomonadida</taxon>
        <taxon>Hexamitidae</taxon>
        <taxon>Hexamitinae</taxon>
        <taxon>Spironucleus</taxon>
    </lineage>
</organism>
<evidence type="ECO:0000256" key="1">
    <source>
        <dbReference type="ARBA" id="ARBA00006484"/>
    </source>
</evidence>
<dbReference type="KEGG" id="ssao:94298338"/>
<dbReference type="InterPro" id="IPR002347">
    <property type="entry name" value="SDR_fam"/>
</dbReference>
<evidence type="ECO:0000313" key="5">
    <source>
        <dbReference type="EMBL" id="KAH0574360.1"/>
    </source>
</evidence>
<dbReference type="PANTHER" id="PTHR43391">
    <property type="entry name" value="RETINOL DEHYDROGENASE-RELATED"/>
    <property type="match status" value="1"/>
</dbReference>
<evidence type="ECO:0000256" key="4">
    <source>
        <dbReference type="SAM" id="SignalP"/>
    </source>
</evidence>
<dbReference type="GO" id="GO:0016491">
    <property type="term" value="F:oxidoreductase activity"/>
    <property type="evidence" value="ECO:0007669"/>
    <property type="project" value="UniProtKB-KW"/>
</dbReference>
<dbReference type="RefSeq" id="XP_067765133.1">
    <property type="nucleotide sequence ID" value="XM_067908159.1"/>
</dbReference>